<dbReference type="EMBL" id="UINC01091378">
    <property type="protein sequence ID" value="SVC44089.1"/>
    <property type="molecule type" value="Genomic_DNA"/>
</dbReference>
<reference evidence="1" key="1">
    <citation type="submission" date="2018-05" db="EMBL/GenBank/DDBJ databases">
        <authorList>
            <person name="Lanie J.A."/>
            <person name="Ng W.-L."/>
            <person name="Kazmierczak K.M."/>
            <person name="Andrzejewski T.M."/>
            <person name="Davidsen T.M."/>
            <person name="Wayne K.J."/>
            <person name="Tettelin H."/>
            <person name="Glass J.I."/>
            <person name="Rusch D."/>
            <person name="Podicherti R."/>
            <person name="Tsui H.-C.T."/>
            <person name="Winkler M.E."/>
        </authorList>
    </citation>
    <scope>NUCLEOTIDE SEQUENCE</scope>
</reference>
<protein>
    <submittedName>
        <fullName evidence="1">Uncharacterized protein</fullName>
    </submittedName>
</protein>
<organism evidence="1">
    <name type="scientific">marine metagenome</name>
    <dbReference type="NCBI Taxonomy" id="408172"/>
    <lineage>
        <taxon>unclassified sequences</taxon>
        <taxon>metagenomes</taxon>
        <taxon>ecological metagenomes</taxon>
    </lineage>
</organism>
<proteinExistence type="predicted"/>
<evidence type="ECO:0000313" key="1">
    <source>
        <dbReference type="EMBL" id="SVC44089.1"/>
    </source>
</evidence>
<name>A0A382M5C0_9ZZZZ</name>
<dbReference type="AlphaFoldDB" id="A0A382M5C0"/>
<accession>A0A382M5C0</accession>
<gene>
    <name evidence="1" type="ORF">METZ01_LOCUS296943</name>
</gene>
<sequence>MLGIVTKESNISKNKLIIPQNTEPKKIKERERKKILKLSILLKKKGECRAWSIKQIKDKTINPVRIPLL</sequence>